<dbReference type="Proteomes" id="UP001054837">
    <property type="component" value="Unassembled WGS sequence"/>
</dbReference>
<protein>
    <submittedName>
        <fullName evidence="1">Uncharacterized protein</fullName>
    </submittedName>
</protein>
<dbReference type="EMBL" id="BPLQ01014719">
    <property type="protein sequence ID" value="GIY82375.1"/>
    <property type="molecule type" value="Genomic_DNA"/>
</dbReference>
<gene>
    <name evidence="1" type="ORF">CDAR_539441</name>
</gene>
<dbReference type="AlphaFoldDB" id="A0AAV4WHR6"/>
<sequence length="142" mass="16403">MRRILWHTVLPPSRQTSFSSTTAAAEQIPFIAVSNHTIHLLFTTRFPPHVKRNSNGANSQTRDNNTNRFNIITSACQMQIRPFTWEIVITSSIYFLSLVTYRRHCNEFGPLHRQGREYVAREVLFAKSTCSQISLECWSAED</sequence>
<proteinExistence type="predicted"/>
<evidence type="ECO:0000313" key="1">
    <source>
        <dbReference type="EMBL" id="GIY82375.1"/>
    </source>
</evidence>
<keyword evidence="2" id="KW-1185">Reference proteome</keyword>
<name>A0AAV4WHR6_9ARAC</name>
<accession>A0AAV4WHR6</accession>
<comment type="caution">
    <text evidence="1">The sequence shown here is derived from an EMBL/GenBank/DDBJ whole genome shotgun (WGS) entry which is preliminary data.</text>
</comment>
<evidence type="ECO:0000313" key="2">
    <source>
        <dbReference type="Proteomes" id="UP001054837"/>
    </source>
</evidence>
<reference evidence="1 2" key="1">
    <citation type="submission" date="2021-06" db="EMBL/GenBank/DDBJ databases">
        <title>Caerostris darwini draft genome.</title>
        <authorList>
            <person name="Kono N."/>
            <person name="Arakawa K."/>
        </authorList>
    </citation>
    <scope>NUCLEOTIDE SEQUENCE [LARGE SCALE GENOMIC DNA]</scope>
</reference>
<organism evidence="1 2">
    <name type="scientific">Caerostris darwini</name>
    <dbReference type="NCBI Taxonomy" id="1538125"/>
    <lineage>
        <taxon>Eukaryota</taxon>
        <taxon>Metazoa</taxon>
        <taxon>Ecdysozoa</taxon>
        <taxon>Arthropoda</taxon>
        <taxon>Chelicerata</taxon>
        <taxon>Arachnida</taxon>
        <taxon>Araneae</taxon>
        <taxon>Araneomorphae</taxon>
        <taxon>Entelegynae</taxon>
        <taxon>Araneoidea</taxon>
        <taxon>Araneidae</taxon>
        <taxon>Caerostris</taxon>
    </lineage>
</organism>